<dbReference type="Pfam" id="PF02769">
    <property type="entry name" value="AIRS_C"/>
    <property type="match status" value="1"/>
</dbReference>
<evidence type="ECO:0000256" key="5">
    <source>
        <dbReference type="ARBA" id="ARBA00022840"/>
    </source>
</evidence>
<dbReference type="UniPathway" id="UPA00074">
    <property type="reaction ID" value="UER00129"/>
</dbReference>
<gene>
    <name evidence="8" type="ORF">UFOPK1440_00336</name>
    <name evidence="9" type="ORF">UFOPK1946_00263</name>
</gene>
<dbReference type="GO" id="GO:0004637">
    <property type="term" value="F:phosphoribosylamine-glycine ligase activity"/>
    <property type="evidence" value="ECO:0007669"/>
    <property type="project" value="TreeGrafter"/>
</dbReference>
<evidence type="ECO:0000259" key="6">
    <source>
        <dbReference type="Pfam" id="PF00586"/>
    </source>
</evidence>
<dbReference type="SUPFAM" id="SSF56042">
    <property type="entry name" value="PurM C-terminal domain-like"/>
    <property type="match status" value="1"/>
</dbReference>
<dbReference type="EMBL" id="CAEZVG010000006">
    <property type="protein sequence ID" value="CAB4618549.1"/>
    <property type="molecule type" value="Genomic_DNA"/>
</dbReference>
<evidence type="ECO:0000256" key="1">
    <source>
        <dbReference type="ARBA" id="ARBA00004686"/>
    </source>
</evidence>
<reference evidence="8" key="1">
    <citation type="submission" date="2020-05" db="EMBL/GenBank/DDBJ databases">
        <authorList>
            <person name="Chiriac C."/>
            <person name="Salcher M."/>
            <person name="Ghai R."/>
            <person name="Kavagutti S V."/>
        </authorList>
    </citation>
    <scope>NUCLEOTIDE SEQUENCE</scope>
</reference>
<dbReference type="EMBL" id="CAEZSP010000009">
    <property type="protein sequence ID" value="CAB4538914.1"/>
    <property type="molecule type" value="Genomic_DNA"/>
</dbReference>
<sequence>MATYKDSGVDIDAGDRAVELMKASIAKASRPEVIGGIGGFAGLFDASAVKNMKRPLLATSTDGVGTKTEIARQMGIYDTIGEDLVAMVVDDLVVCGAEPLFMTDYIAVGKVIPERIAAIVAGIARGCTKAGTALIGGETAEHPGLLKEDEFDIAGAATGVVDAHLQLGADRVKSGDVIIAMPASGIHANGFSLVRHILATQELDITRNYDFDKSLGEVLLTPTEIYTLDCLALIKAQHENIRTFSHITGGGLADNTARVVPQGLVAIYDRSTWALPQEMKFLADVAGVPREDMERTWNCGIGMSAIVAPEAAELIIRSLAARGMKAWVAGTVEKSDAAASPRSYLTSDFQ</sequence>
<dbReference type="EC" id="6.3.3.1" evidence="2"/>
<dbReference type="InterPro" id="IPR016188">
    <property type="entry name" value="PurM-like_N"/>
</dbReference>
<dbReference type="FunFam" id="3.30.1330.10:FF:000001">
    <property type="entry name" value="Phosphoribosylformylglycinamidine cyclo-ligase"/>
    <property type="match status" value="1"/>
</dbReference>
<dbReference type="Gene3D" id="3.90.650.10">
    <property type="entry name" value="PurM-like C-terminal domain"/>
    <property type="match status" value="1"/>
</dbReference>
<dbReference type="GO" id="GO:0005829">
    <property type="term" value="C:cytosol"/>
    <property type="evidence" value="ECO:0007669"/>
    <property type="project" value="TreeGrafter"/>
</dbReference>
<dbReference type="NCBIfam" id="TIGR00878">
    <property type="entry name" value="purM"/>
    <property type="match status" value="1"/>
</dbReference>
<dbReference type="InterPro" id="IPR010918">
    <property type="entry name" value="PurM-like_C_dom"/>
</dbReference>
<dbReference type="Gene3D" id="3.30.1330.10">
    <property type="entry name" value="PurM-like, N-terminal domain"/>
    <property type="match status" value="1"/>
</dbReference>
<dbReference type="GO" id="GO:0046084">
    <property type="term" value="P:adenine biosynthetic process"/>
    <property type="evidence" value="ECO:0007669"/>
    <property type="project" value="TreeGrafter"/>
</dbReference>
<dbReference type="GO" id="GO:0004641">
    <property type="term" value="F:phosphoribosylformylglycinamidine cyclo-ligase activity"/>
    <property type="evidence" value="ECO:0007669"/>
    <property type="project" value="UniProtKB-EC"/>
</dbReference>
<accession>A0A6J6BJL8</accession>
<dbReference type="InterPro" id="IPR036676">
    <property type="entry name" value="PurM-like_C_sf"/>
</dbReference>
<comment type="pathway">
    <text evidence="1">Purine metabolism; IMP biosynthesis via de novo pathway; 5-amino-1-(5-phospho-D-ribosyl)imidazole from N(2)-formyl-N(1)-(5-phospho-D-ribosyl)glycinamide: step 2/2.</text>
</comment>
<dbReference type="SUPFAM" id="SSF55326">
    <property type="entry name" value="PurM N-terminal domain-like"/>
    <property type="match status" value="1"/>
</dbReference>
<dbReference type="GO" id="GO:0005524">
    <property type="term" value="F:ATP binding"/>
    <property type="evidence" value="ECO:0007669"/>
    <property type="project" value="UniProtKB-KW"/>
</dbReference>
<dbReference type="CDD" id="cd02196">
    <property type="entry name" value="PurM"/>
    <property type="match status" value="1"/>
</dbReference>
<evidence type="ECO:0000256" key="4">
    <source>
        <dbReference type="ARBA" id="ARBA00022741"/>
    </source>
</evidence>
<evidence type="ECO:0000256" key="2">
    <source>
        <dbReference type="ARBA" id="ARBA00013047"/>
    </source>
</evidence>
<evidence type="ECO:0000256" key="3">
    <source>
        <dbReference type="ARBA" id="ARBA00022598"/>
    </source>
</evidence>
<evidence type="ECO:0000313" key="8">
    <source>
        <dbReference type="EMBL" id="CAB4538914.1"/>
    </source>
</evidence>
<protein>
    <recommendedName>
        <fullName evidence="2">phosphoribosylformylglycinamidine cyclo-ligase</fullName>
        <ecNumber evidence="2">6.3.3.1</ecNumber>
    </recommendedName>
</protein>
<name>A0A6J6BJL8_9ZZZZ</name>
<feature type="domain" description="PurM-like C-terminal" evidence="7">
    <location>
        <begin position="173"/>
        <end position="336"/>
    </location>
</feature>
<dbReference type="InterPro" id="IPR004733">
    <property type="entry name" value="PurM_cligase"/>
</dbReference>
<organism evidence="8">
    <name type="scientific">freshwater metagenome</name>
    <dbReference type="NCBI Taxonomy" id="449393"/>
    <lineage>
        <taxon>unclassified sequences</taxon>
        <taxon>metagenomes</taxon>
        <taxon>ecological metagenomes</taxon>
    </lineage>
</organism>
<dbReference type="PANTHER" id="PTHR10520">
    <property type="entry name" value="TRIFUNCTIONAL PURINE BIOSYNTHETIC PROTEIN ADENOSINE-3-RELATED"/>
    <property type="match status" value="1"/>
</dbReference>
<dbReference type="AlphaFoldDB" id="A0A6J6BJL8"/>
<keyword evidence="4" id="KW-0547">Nucleotide-binding</keyword>
<dbReference type="GO" id="GO:0006189">
    <property type="term" value="P:'de novo' IMP biosynthetic process"/>
    <property type="evidence" value="ECO:0007669"/>
    <property type="project" value="UniProtKB-UniPathway"/>
</dbReference>
<dbReference type="InterPro" id="IPR036921">
    <property type="entry name" value="PurM-like_N_sf"/>
</dbReference>
<evidence type="ECO:0000313" key="9">
    <source>
        <dbReference type="EMBL" id="CAB4618549.1"/>
    </source>
</evidence>
<dbReference type="PANTHER" id="PTHR10520:SF12">
    <property type="entry name" value="TRIFUNCTIONAL PURINE BIOSYNTHETIC PROTEIN ADENOSINE-3"/>
    <property type="match status" value="1"/>
</dbReference>
<keyword evidence="5" id="KW-0067">ATP-binding</keyword>
<dbReference type="HAMAP" id="MF_00741">
    <property type="entry name" value="AIRS"/>
    <property type="match status" value="1"/>
</dbReference>
<proteinExistence type="inferred from homology"/>
<evidence type="ECO:0000259" key="7">
    <source>
        <dbReference type="Pfam" id="PF02769"/>
    </source>
</evidence>
<keyword evidence="3" id="KW-0436">Ligase</keyword>
<dbReference type="Pfam" id="PF00586">
    <property type="entry name" value="AIRS"/>
    <property type="match status" value="1"/>
</dbReference>
<feature type="domain" description="PurM-like N-terminal" evidence="6">
    <location>
        <begin position="53"/>
        <end position="161"/>
    </location>
</feature>